<name>A0A0A8XP61_ARUDO</name>
<dbReference type="EMBL" id="GBRH01282464">
    <property type="protein sequence ID" value="JAD15431.1"/>
    <property type="molecule type" value="Transcribed_RNA"/>
</dbReference>
<evidence type="ECO:0000313" key="1">
    <source>
        <dbReference type="EMBL" id="JAD15431.1"/>
    </source>
</evidence>
<dbReference type="AlphaFoldDB" id="A0A0A8XP61"/>
<reference evidence="1" key="1">
    <citation type="submission" date="2014-09" db="EMBL/GenBank/DDBJ databases">
        <authorList>
            <person name="Magalhaes I.L.F."/>
            <person name="Oliveira U."/>
            <person name="Santos F.R."/>
            <person name="Vidigal T.H.D.A."/>
            <person name="Brescovit A.D."/>
            <person name="Santos A.J."/>
        </authorList>
    </citation>
    <scope>NUCLEOTIDE SEQUENCE</scope>
    <source>
        <tissue evidence="1">Shoot tissue taken approximately 20 cm above the soil surface</tissue>
    </source>
</reference>
<reference evidence="1" key="2">
    <citation type="journal article" date="2015" name="Data Brief">
        <title>Shoot transcriptome of the giant reed, Arundo donax.</title>
        <authorList>
            <person name="Barrero R.A."/>
            <person name="Guerrero F.D."/>
            <person name="Moolhuijzen P."/>
            <person name="Goolsby J.A."/>
            <person name="Tidwell J."/>
            <person name="Bellgard S.E."/>
            <person name="Bellgard M.I."/>
        </authorList>
    </citation>
    <scope>NUCLEOTIDE SEQUENCE</scope>
    <source>
        <tissue evidence="1">Shoot tissue taken approximately 20 cm above the soil surface</tissue>
    </source>
</reference>
<proteinExistence type="predicted"/>
<protein>
    <submittedName>
        <fullName evidence="1">Uncharacterized protein</fullName>
    </submittedName>
</protein>
<accession>A0A0A8XP61</accession>
<organism evidence="1">
    <name type="scientific">Arundo donax</name>
    <name type="common">Giant reed</name>
    <name type="synonym">Donax arundinaceus</name>
    <dbReference type="NCBI Taxonomy" id="35708"/>
    <lineage>
        <taxon>Eukaryota</taxon>
        <taxon>Viridiplantae</taxon>
        <taxon>Streptophyta</taxon>
        <taxon>Embryophyta</taxon>
        <taxon>Tracheophyta</taxon>
        <taxon>Spermatophyta</taxon>
        <taxon>Magnoliopsida</taxon>
        <taxon>Liliopsida</taxon>
        <taxon>Poales</taxon>
        <taxon>Poaceae</taxon>
        <taxon>PACMAD clade</taxon>
        <taxon>Arundinoideae</taxon>
        <taxon>Arundineae</taxon>
        <taxon>Arundo</taxon>
    </lineage>
</organism>
<sequence length="51" mass="5703">MPAVLRWNHQSPAAAARIYLFGGRGLAAESSAAWWCGRCPTAGKRPELWFW</sequence>